<organism evidence="2 3">
    <name type="scientific">Potamilus streckersoni</name>
    <dbReference type="NCBI Taxonomy" id="2493646"/>
    <lineage>
        <taxon>Eukaryota</taxon>
        <taxon>Metazoa</taxon>
        <taxon>Spiralia</taxon>
        <taxon>Lophotrochozoa</taxon>
        <taxon>Mollusca</taxon>
        <taxon>Bivalvia</taxon>
        <taxon>Autobranchia</taxon>
        <taxon>Heteroconchia</taxon>
        <taxon>Palaeoheterodonta</taxon>
        <taxon>Unionida</taxon>
        <taxon>Unionoidea</taxon>
        <taxon>Unionidae</taxon>
        <taxon>Ambleminae</taxon>
        <taxon>Lampsilini</taxon>
        <taxon>Potamilus</taxon>
    </lineage>
</organism>
<evidence type="ECO:0000256" key="1">
    <source>
        <dbReference type="SAM" id="SignalP"/>
    </source>
</evidence>
<reference evidence="2" key="3">
    <citation type="submission" date="2023-05" db="EMBL/GenBank/DDBJ databases">
        <authorList>
            <person name="Smith C.H."/>
        </authorList>
    </citation>
    <scope>NUCLEOTIDE SEQUENCE</scope>
    <source>
        <strain evidence="2">CHS0354</strain>
        <tissue evidence="2">Mantle</tissue>
    </source>
</reference>
<keyword evidence="3" id="KW-1185">Reference proteome</keyword>
<feature type="chain" id="PRO_5041945673" evidence="1">
    <location>
        <begin position="29"/>
        <end position="106"/>
    </location>
</feature>
<name>A0AAE0SV09_9BIVA</name>
<dbReference type="Proteomes" id="UP001195483">
    <property type="component" value="Unassembled WGS sequence"/>
</dbReference>
<gene>
    <name evidence="2" type="ORF">CHS0354_014059</name>
</gene>
<dbReference type="AlphaFoldDB" id="A0AAE0SV09"/>
<comment type="caution">
    <text evidence="2">The sequence shown here is derived from an EMBL/GenBank/DDBJ whole genome shotgun (WGS) entry which is preliminary data.</text>
</comment>
<evidence type="ECO:0000313" key="2">
    <source>
        <dbReference type="EMBL" id="KAK3598436.1"/>
    </source>
</evidence>
<accession>A0AAE0SV09</accession>
<evidence type="ECO:0000313" key="3">
    <source>
        <dbReference type="Proteomes" id="UP001195483"/>
    </source>
</evidence>
<proteinExistence type="predicted"/>
<dbReference type="EMBL" id="JAEAOA010000864">
    <property type="protein sequence ID" value="KAK3598436.1"/>
    <property type="molecule type" value="Genomic_DNA"/>
</dbReference>
<feature type="signal peptide" evidence="1">
    <location>
        <begin position="1"/>
        <end position="28"/>
    </location>
</feature>
<keyword evidence="1" id="KW-0732">Signal</keyword>
<reference evidence="2" key="1">
    <citation type="journal article" date="2021" name="Genome Biol. Evol.">
        <title>A High-Quality Reference Genome for a Parasitic Bivalve with Doubly Uniparental Inheritance (Bivalvia: Unionida).</title>
        <authorList>
            <person name="Smith C.H."/>
        </authorList>
    </citation>
    <scope>NUCLEOTIDE SEQUENCE</scope>
    <source>
        <strain evidence="2">CHS0354</strain>
    </source>
</reference>
<reference evidence="2" key="2">
    <citation type="journal article" date="2021" name="Genome Biol. Evol.">
        <title>Developing a high-quality reference genome for a parasitic bivalve with doubly uniparental inheritance (Bivalvia: Unionida).</title>
        <authorList>
            <person name="Smith C.H."/>
        </authorList>
    </citation>
    <scope>NUCLEOTIDE SEQUENCE</scope>
    <source>
        <strain evidence="2">CHS0354</strain>
        <tissue evidence="2">Mantle</tissue>
    </source>
</reference>
<sequence>MKVRQMTIAKIFFTSTCILTVILTGTTSSSEGVASQCVFLRKYGRCVPFPVRTPVNVIWNQLIKLCLETELICVDEICDCIIKKNDSGTKIILDKKSHNSSFIIKV</sequence>
<protein>
    <submittedName>
        <fullName evidence="2">Uncharacterized protein</fullName>
    </submittedName>
</protein>